<dbReference type="Pfam" id="PF00615">
    <property type="entry name" value="RGS"/>
    <property type="match status" value="1"/>
</dbReference>
<reference evidence="4 5" key="1">
    <citation type="journal article" date="2021" name="DNA Res.">
        <title>Genome analysis of Candida subhashii reveals its hybrid nature and dual mitochondrial genome conformations.</title>
        <authorList>
            <person name="Mixao V."/>
            <person name="Hegedusova E."/>
            <person name="Saus E."/>
            <person name="Pryszcz L.P."/>
            <person name="Cillingova A."/>
            <person name="Nosek J."/>
            <person name="Gabaldon T."/>
        </authorList>
    </citation>
    <scope>NUCLEOTIDE SEQUENCE [LARGE SCALE GENOMIC DNA]</scope>
    <source>
        <strain evidence="4 5">CBS 10753</strain>
    </source>
</reference>
<dbReference type="OrthoDB" id="196547at2759"/>
<dbReference type="SMART" id="SM00315">
    <property type="entry name" value="RGS"/>
    <property type="match status" value="1"/>
</dbReference>
<dbReference type="RefSeq" id="XP_049265017.1">
    <property type="nucleotide sequence ID" value="XM_049405344.1"/>
</dbReference>
<sequence>MPSKTIKKTLSLASLTSEGTVGKVSVHSEGTMVNPQSTSDQSSQTAVIHEEEARSFHRTLNGKIFQRDIRDIFAMLILGLELKESKSKKFTLSKSYPFSFTIEDALEKMKDLNISIELSKTVASFSYKFPPDVALTLLDRFFLAKLIHCPADRTRSTPKPHVSLQPTPKGLALVQTFYDRIASKASDHPEVLQSNLNTMDLFLFDRDLSNDRILYSRYFIHLLFATLMGPKPNIWTPNAAPDPIPEQGAKPSSPTLFACGYNGEQGFSFSQFQIEKSEGMKSTHKKDSKLDEPRISPLYHRYFTNPESGSHVQYYVSDVGVRLCKDKTFTFKEPNVTFEYSVSGKAIHQWLMDCTDILNPSDACQVAGCLISTGLIKNVNPLGKQGFVPERDSFYRLTKLGRKVCQWDKDQAKKRSTSVSEFLKNPKKTVKEIKLGDILKDPGTRLQFRRHLNKEYCLENLDAYLQLTEFAKVYESVENLQNLRLKPSQESIVKRIDTQLETLRSTCLSTAYQIYITFLSPEAPFNVNIDYKLRAEIANLMTYSKASEAEESPFDTPVPSPTDEKDVSKDNDDWPVPAKEEKTETSSAEETPDIKQTLKDISSLFNQVSTHLYRLMESDSIPKFASSSLVDNLVY</sequence>
<feature type="region of interest" description="Disordered" evidence="1">
    <location>
        <begin position="546"/>
        <end position="595"/>
    </location>
</feature>
<evidence type="ECO:0000313" key="4">
    <source>
        <dbReference type="EMBL" id="KAG7664785.1"/>
    </source>
</evidence>
<dbReference type="PANTHER" id="PTHR10845">
    <property type="entry name" value="REGULATOR OF G PROTEIN SIGNALING"/>
    <property type="match status" value="1"/>
</dbReference>
<dbReference type="InterPro" id="IPR000591">
    <property type="entry name" value="DEP_dom"/>
</dbReference>
<comment type="caution">
    <text evidence="4">The sequence shown here is derived from an EMBL/GenBank/DDBJ whole genome shotgun (WGS) entry which is preliminary data.</text>
</comment>
<accession>A0A8J5QQJ4</accession>
<feature type="domain" description="DEP" evidence="3">
    <location>
        <begin position="317"/>
        <end position="399"/>
    </location>
</feature>
<dbReference type="Pfam" id="PF25889">
    <property type="entry name" value="WHD_Fungal_DR"/>
    <property type="match status" value="1"/>
</dbReference>
<name>A0A8J5QQJ4_9ASCO</name>
<dbReference type="PANTHER" id="PTHR10845:SF192">
    <property type="entry name" value="DOUBLE HIT, ISOFORM B"/>
    <property type="match status" value="1"/>
</dbReference>
<dbReference type="InterPro" id="IPR058855">
    <property type="entry name" value="RGS1/SST2-like_Fungal-DR"/>
</dbReference>
<organism evidence="4 5">
    <name type="scientific">[Candida] subhashii</name>
    <dbReference type="NCBI Taxonomy" id="561895"/>
    <lineage>
        <taxon>Eukaryota</taxon>
        <taxon>Fungi</taxon>
        <taxon>Dikarya</taxon>
        <taxon>Ascomycota</taxon>
        <taxon>Saccharomycotina</taxon>
        <taxon>Pichiomycetes</taxon>
        <taxon>Debaryomycetaceae</taxon>
        <taxon>Spathaspora</taxon>
    </lineage>
</organism>
<dbReference type="EMBL" id="JAGSYN010000064">
    <property type="protein sequence ID" value="KAG7664785.1"/>
    <property type="molecule type" value="Genomic_DNA"/>
</dbReference>
<evidence type="ECO:0000259" key="3">
    <source>
        <dbReference type="PROSITE" id="PS50186"/>
    </source>
</evidence>
<dbReference type="InterPro" id="IPR016137">
    <property type="entry name" value="RGS"/>
</dbReference>
<evidence type="ECO:0000313" key="5">
    <source>
        <dbReference type="Proteomes" id="UP000694255"/>
    </source>
</evidence>
<keyword evidence="5" id="KW-1185">Reference proteome</keyword>
<dbReference type="PROSITE" id="PS50186">
    <property type="entry name" value="DEP"/>
    <property type="match status" value="1"/>
</dbReference>
<dbReference type="Pfam" id="PF00610">
    <property type="entry name" value="DEP"/>
    <property type="match status" value="1"/>
</dbReference>
<feature type="domain" description="RGS" evidence="2">
    <location>
        <begin position="434"/>
        <end position="634"/>
    </location>
</feature>
<protein>
    <submittedName>
        <fullName evidence="4">SST2</fullName>
    </submittedName>
</protein>
<evidence type="ECO:0000259" key="2">
    <source>
        <dbReference type="PROSITE" id="PS50132"/>
    </source>
</evidence>
<feature type="compositionally biased region" description="Basic and acidic residues" evidence="1">
    <location>
        <begin position="562"/>
        <end position="584"/>
    </location>
</feature>
<gene>
    <name evidence="4" type="ORF">J8A68_001667</name>
</gene>
<dbReference type="AlphaFoldDB" id="A0A8J5QQJ4"/>
<proteinExistence type="predicted"/>
<dbReference type="GO" id="GO:0035556">
    <property type="term" value="P:intracellular signal transduction"/>
    <property type="evidence" value="ECO:0007669"/>
    <property type="project" value="InterPro"/>
</dbReference>
<dbReference type="PROSITE" id="PS50132">
    <property type="entry name" value="RGS"/>
    <property type="match status" value="1"/>
</dbReference>
<dbReference type="GeneID" id="73468468"/>
<dbReference type="Proteomes" id="UP000694255">
    <property type="component" value="Unassembled WGS sequence"/>
</dbReference>
<evidence type="ECO:0000256" key="1">
    <source>
        <dbReference type="SAM" id="MobiDB-lite"/>
    </source>
</evidence>